<evidence type="ECO:0000313" key="1">
    <source>
        <dbReference type="EMBL" id="AVK98029.1"/>
    </source>
</evidence>
<dbReference type="Proteomes" id="UP000238825">
    <property type="component" value="Chromosome"/>
</dbReference>
<keyword evidence="4" id="KW-1185">Reference proteome</keyword>
<dbReference type="GeneID" id="48278081"/>
<dbReference type="GO" id="GO:0009306">
    <property type="term" value="P:protein secretion"/>
    <property type="evidence" value="ECO:0007669"/>
    <property type="project" value="InterPro"/>
</dbReference>
<organism evidence="2 4">
    <name type="scientific">Lysinibacillus sphaericus</name>
    <name type="common">Bacillus sphaericus</name>
    <dbReference type="NCBI Taxonomy" id="1421"/>
    <lineage>
        <taxon>Bacteria</taxon>
        <taxon>Bacillati</taxon>
        <taxon>Bacillota</taxon>
        <taxon>Bacilli</taxon>
        <taxon>Bacillales</taxon>
        <taxon>Bacillaceae</taxon>
        <taxon>Lysinibacillus</taxon>
    </lineage>
</organism>
<evidence type="ECO:0000313" key="5">
    <source>
        <dbReference type="Proteomes" id="UP000238825"/>
    </source>
</evidence>
<accession>A0A2S5D3N6</accession>
<dbReference type="Proteomes" id="UP000255295">
    <property type="component" value="Unassembled WGS sequence"/>
</dbReference>
<dbReference type="AlphaFoldDB" id="A0A2S5D3N6"/>
<protein>
    <submittedName>
        <fullName evidence="2">Flagellar biosynthetic protein FlhB</fullName>
    </submittedName>
    <submittedName>
        <fullName evidence="3">FlhB domain-containing protein</fullName>
    </submittedName>
    <submittedName>
        <fullName evidence="1">Type III secretion system protein</fullName>
    </submittedName>
</protein>
<dbReference type="RefSeq" id="WP_024362049.1">
    <property type="nucleotide sequence ID" value="NZ_BJNS01000005.1"/>
</dbReference>
<proteinExistence type="predicted"/>
<evidence type="ECO:0000313" key="2">
    <source>
        <dbReference type="EMBL" id="POZ57680.1"/>
    </source>
</evidence>
<dbReference type="EMBL" id="PGLV01000001">
    <property type="protein sequence ID" value="POZ57680.1"/>
    <property type="molecule type" value="Genomic_DNA"/>
</dbReference>
<evidence type="ECO:0000313" key="6">
    <source>
        <dbReference type="Proteomes" id="UP000255295"/>
    </source>
</evidence>
<keyword evidence="2" id="KW-0966">Cell projection</keyword>
<dbReference type="SUPFAM" id="SSF160544">
    <property type="entry name" value="EscU C-terminal domain-like"/>
    <property type="match status" value="1"/>
</dbReference>
<dbReference type="InterPro" id="IPR006135">
    <property type="entry name" value="T3SS_substrate_exporter"/>
</dbReference>
<reference evidence="3 6" key="3">
    <citation type="submission" date="2018-06" db="EMBL/GenBank/DDBJ databases">
        <authorList>
            <consortium name="Pathogen Informatics"/>
            <person name="Doyle S."/>
        </authorList>
    </citation>
    <scope>NUCLEOTIDE SEQUENCE [LARGE SCALE GENOMIC DNA]</scope>
    <source>
        <strain evidence="3 6">NCTC10338</strain>
    </source>
</reference>
<dbReference type="GO" id="GO:0005886">
    <property type="term" value="C:plasma membrane"/>
    <property type="evidence" value="ECO:0007669"/>
    <property type="project" value="TreeGrafter"/>
</dbReference>
<dbReference type="InterPro" id="IPR029025">
    <property type="entry name" value="T3SS_substrate_exporter_C"/>
</dbReference>
<dbReference type="EMBL" id="CP019980">
    <property type="protein sequence ID" value="AVK98029.1"/>
    <property type="molecule type" value="Genomic_DNA"/>
</dbReference>
<dbReference type="Proteomes" id="UP000237319">
    <property type="component" value="Unassembled WGS sequence"/>
</dbReference>
<dbReference type="PANTHER" id="PTHR30531:SF12">
    <property type="entry name" value="FLAGELLAR BIOSYNTHETIC PROTEIN FLHB"/>
    <property type="match status" value="1"/>
</dbReference>
<dbReference type="EMBL" id="UFSZ01000001">
    <property type="protein sequence ID" value="SUV16028.1"/>
    <property type="molecule type" value="Genomic_DNA"/>
</dbReference>
<sequence length="107" mass="12137">MSEEKKTRKEAIALTYKQGQFDSPSVVAKGKGKVAENILARASEHDVPIYEDPNLVQLLGQLDLNESIPEELYQAVAEVFAFIYHLDQQHSKNIEKIKNSDFKNSLF</sequence>
<dbReference type="Pfam" id="PF01312">
    <property type="entry name" value="Bac_export_2"/>
    <property type="match status" value="1"/>
</dbReference>
<keyword evidence="2" id="KW-0282">Flagellum</keyword>
<keyword evidence="2" id="KW-0969">Cilium</keyword>
<name>A0A2S5D3N6_LYSSH</name>
<dbReference type="PANTHER" id="PTHR30531">
    <property type="entry name" value="FLAGELLAR BIOSYNTHETIC PROTEIN FLHB"/>
    <property type="match status" value="1"/>
</dbReference>
<evidence type="ECO:0000313" key="3">
    <source>
        <dbReference type="EMBL" id="SUV16028.1"/>
    </source>
</evidence>
<reference evidence="1 5" key="1">
    <citation type="submission" date="2017-03" db="EMBL/GenBank/DDBJ databases">
        <title>The whole genome sequencing and assembly of Lysinibacillus sphaericus DSM 28T strain.</title>
        <authorList>
            <person name="Lee Y.-J."/>
            <person name="Yi H."/>
            <person name="Bahn Y.-S."/>
            <person name="Kim J.F."/>
            <person name="Lee D.-W."/>
        </authorList>
    </citation>
    <scope>NUCLEOTIDE SEQUENCE [LARGE SCALE GENOMIC DNA]</scope>
    <source>
        <strain evidence="1 5">DSM 28</strain>
    </source>
</reference>
<reference evidence="2 4" key="2">
    <citation type="submission" date="2017-11" db="EMBL/GenBank/DDBJ databases">
        <title>Genome sequence of Lysinibacillus sphaericus, a lignin-degrading bacteria isolated from municipal solid waste soil.</title>
        <authorList>
            <person name="Persinoti G.F."/>
            <person name="Paixao D.A."/>
            <person name="Bugg T.D."/>
            <person name="Squina F.M."/>
        </authorList>
    </citation>
    <scope>NUCLEOTIDE SEQUENCE [LARGE SCALE GENOMIC DNA]</scope>
    <source>
        <strain evidence="2 4">A1</strain>
    </source>
</reference>
<gene>
    <name evidence="2" type="primary">flhB_2</name>
    <name evidence="3" type="synonym">flhB_1</name>
    <name evidence="1" type="ORF">LS41612_17905</name>
    <name evidence="2" type="ORF">LYSIN_02464</name>
    <name evidence="3" type="ORF">NCTC10338_01102</name>
</gene>
<dbReference type="Gene3D" id="3.40.1690.10">
    <property type="entry name" value="secretion proteins EscU"/>
    <property type="match status" value="1"/>
</dbReference>
<evidence type="ECO:0000313" key="4">
    <source>
        <dbReference type="Proteomes" id="UP000237319"/>
    </source>
</evidence>